<feature type="region of interest" description="Disordered" evidence="1">
    <location>
        <begin position="1"/>
        <end position="37"/>
    </location>
</feature>
<proteinExistence type="predicted"/>
<dbReference type="AlphaFoldDB" id="A0A438F467"/>
<comment type="caution">
    <text evidence="2">The sequence shown here is derived from an EMBL/GenBank/DDBJ whole genome shotgun (WGS) entry which is preliminary data.</text>
</comment>
<evidence type="ECO:0000256" key="1">
    <source>
        <dbReference type="SAM" id="MobiDB-lite"/>
    </source>
</evidence>
<accession>A0A438F467</accession>
<protein>
    <submittedName>
        <fullName evidence="2">Uncharacterized protein</fullName>
    </submittedName>
</protein>
<reference evidence="2 3" key="1">
    <citation type="journal article" date="2018" name="PLoS Genet.">
        <title>Population sequencing reveals clonal diversity and ancestral inbreeding in the grapevine cultivar Chardonnay.</title>
        <authorList>
            <person name="Roach M.J."/>
            <person name="Johnson D.L."/>
            <person name="Bohlmann J."/>
            <person name="van Vuuren H.J."/>
            <person name="Jones S.J."/>
            <person name="Pretorius I.S."/>
            <person name="Schmidt S.A."/>
            <person name="Borneman A.R."/>
        </authorList>
    </citation>
    <scope>NUCLEOTIDE SEQUENCE [LARGE SCALE GENOMIC DNA]</scope>
    <source>
        <strain evidence="3">cv. Chardonnay</strain>
        <tissue evidence="2">Leaf</tissue>
    </source>
</reference>
<evidence type="ECO:0000313" key="3">
    <source>
        <dbReference type="Proteomes" id="UP000288805"/>
    </source>
</evidence>
<evidence type="ECO:0000313" key="2">
    <source>
        <dbReference type="EMBL" id="RVW54810.1"/>
    </source>
</evidence>
<organism evidence="2 3">
    <name type="scientific">Vitis vinifera</name>
    <name type="common">Grape</name>
    <dbReference type="NCBI Taxonomy" id="29760"/>
    <lineage>
        <taxon>Eukaryota</taxon>
        <taxon>Viridiplantae</taxon>
        <taxon>Streptophyta</taxon>
        <taxon>Embryophyta</taxon>
        <taxon>Tracheophyta</taxon>
        <taxon>Spermatophyta</taxon>
        <taxon>Magnoliopsida</taxon>
        <taxon>eudicotyledons</taxon>
        <taxon>Gunneridae</taxon>
        <taxon>Pentapetalae</taxon>
        <taxon>rosids</taxon>
        <taxon>Vitales</taxon>
        <taxon>Vitaceae</taxon>
        <taxon>Viteae</taxon>
        <taxon>Vitis</taxon>
    </lineage>
</organism>
<gene>
    <name evidence="2" type="ORF">CK203_071643</name>
</gene>
<dbReference type="Proteomes" id="UP000288805">
    <property type="component" value="Unassembled WGS sequence"/>
</dbReference>
<name>A0A438F467_VITVI</name>
<dbReference type="EMBL" id="QGNW01001124">
    <property type="protein sequence ID" value="RVW54810.1"/>
    <property type="molecule type" value="Genomic_DNA"/>
</dbReference>
<sequence length="136" mass="14021">MKGAQGSSPDAGGGWDVEADSWGGATHGLSSRDGWVAPRASGYGAYARRAFSDGPFGEPCGPGGLPLTPLDHVGPKEWVDFRRPRSGTQEGVGLVAEGPSVETSLHSNVAQICGPSRSRNPALKILCSGRRMTCAG</sequence>